<feature type="non-terminal residue" evidence="1">
    <location>
        <position position="1"/>
    </location>
</feature>
<dbReference type="eggNOG" id="ENOG502TIQH">
    <property type="taxonomic scope" value="Eukaryota"/>
</dbReference>
<sequence length="96" mass="10894">MSVAMKCFYLLVLLAVMTVATWQNEEDTGCAGAEGCDEETNNKFALLFRQMLAKQREANVDCTVTEDCPESFDCVSGKCRSMGPRRTKMFNLYSRW</sequence>
<dbReference type="CTD" id="9806312"/>
<accession>A0A260ZLP7</accession>
<evidence type="ECO:0000313" key="2">
    <source>
        <dbReference type="Proteomes" id="UP000216624"/>
    </source>
</evidence>
<dbReference type="HOGENOM" id="CLU_2148052_0_0_1"/>
<dbReference type="Proteomes" id="UP000216624">
    <property type="component" value="Unassembled WGS sequence"/>
</dbReference>
<dbReference type="OMA" id="SGKCRSM"/>
<organism evidence="1 2">
    <name type="scientific">Caenorhabditis remanei</name>
    <name type="common">Caenorhabditis vulgaris</name>
    <dbReference type="NCBI Taxonomy" id="31234"/>
    <lineage>
        <taxon>Eukaryota</taxon>
        <taxon>Metazoa</taxon>
        <taxon>Ecdysozoa</taxon>
        <taxon>Nematoda</taxon>
        <taxon>Chromadorea</taxon>
        <taxon>Rhabditida</taxon>
        <taxon>Rhabditina</taxon>
        <taxon>Rhabditomorpha</taxon>
        <taxon>Rhabditoidea</taxon>
        <taxon>Rhabditidae</taxon>
        <taxon>Peloderinae</taxon>
        <taxon>Caenorhabditis</taxon>
    </lineage>
</organism>
<dbReference type="KEGG" id="crq:GCK72_008854"/>
<keyword evidence="2" id="KW-1185">Reference proteome</keyword>
<comment type="caution">
    <text evidence="1">The sequence shown here is derived from an EMBL/GenBank/DDBJ whole genome shotgun (WGS) entry which is preliminary data.</text>
</comment>
<name>A0A260ZLP7_CAERE</name>
<reference evidence="1" key="1">
    <citation type="submission" date="2017-08" db="EMBL/GenBank/DDBJ databases">
        <authorList>
            <person name="de Groot N.N."/>
        </authorList>
    </citation>
    <scope>NUCLEOTIDE SEQUENCE [LARGE SCALE GENOMIC DNA]</scope>
    <source>
        <strain evidence="1">PX439</strain>
    </source>
</reference>
<dbReference type="OrthoDB" id="5842081at2759"/>
<evidence type="ECO:0000313" key="1">
    <source>
        <dbReference type="EMBL" id="OZF86666.1"/>
    </source>
</evidence>
<protein>
    <submittedName>
        <fullName evidence="1">Uncharacterized protein</fullName>
    </submittedName>
</protein>
<proteinExistence type="predicted"/>
<gene>
    <name evidence="1" type="ORF">FL82_23831</name>
</gene>
<dbReference type="EMBL" id="NMWX01000094">
    <property type="protein sequence ID" value="OZF86666.1"/>
    <property type="molecule type" value="Genomic_DNA"/>
</dbReference>